<name>X0YZC3_9ZZZZ</name>
<organism evidence="1">
    <name type="scientific">marine sediment metagenome</name>
    <dbReference type="NCBI Taxonomy" id="412755"/>
    <lineage>
        <taxon>unclassified sequences</taxon>
        <taxon>metagenomes</taxon>
        <taxon>ecological metagenomes</taxon>
    </lineage>
</organism>
<reference evidence="1" key="1">
    <citation type="journal article" date="2014" name="Front. Microbiol.">
        <title>High frequency of phylogenetically diverse reductive dehalogenase-homologous genes in deep subseafloor sedimentary metagenomes.</title>
        <authorList>
            <person name="Kawai M."/>
            <person name="Futagami T."/>
            <person name="Toyoda A."/>
            <person name="Takaki Y."/>
            <person name="Nishi S."/>
            <person name="Hori S."/>
            <person name="Arai W."/>
            <person name="Tsubouchi T."/>
            <person name="Morono Y."/>
            <person name="Uchiyama I."/>
            <person name="Ito T."/>
            <person name="Fujiyama A."/>
            <person name="Inagaki F."/>
            <person name="Takami H."/>
        </authorList>
    </citation>
    <scope>NUCLEOTIDE SEQUENCE</scope>
    <source>
        <strain evidence="1">Expedition CK06-06</strain>
    </source>
</reference>
<protein>
    <submittedName>
        <fullName evidence="1">Uncharacterized protein</fullName>
    </submittedName>
</protein>
<accession>X0YZC3</accession>
<sequence>MPEEITTLEKVGRAKEADDVGDKYNSLARQIQAEYTLAYKHQQPKLAEWLIRLKLYSNQKRAKKDIGDTTLFTIFQTVLASLYIDRLTVEWGGREEGDEEVAENLNAMAKSDYTDMEKDEVDFDWIWDTLFCGRGLVALHEYERDPKNNIFLPIPEVLDFLSFLRDPKATSVNGNRMGKGAARFFGRPIKMTKQDVKDHPHIFDSDFRGIKVGGGTRALLQKAQEARDTAQGRQIQKKESELALGVNAEYDITEWHTHYKVKGKIEKVKVWLANERGKVIGLQVLKSKAKGEFRP</sequence>
<comment type="caution">
    <text evidence="1">The sequence shown here is derived from an EMBL/GenBank/DDBJ whole genome shotgun (WGS) entry which is preliminary data.</text>
</comment>
<dbReference type="EMBL" id="BART01008286">
    <property type="protein sequence ID" value="GAG53583.1"/>
    <property type="molecule type" value="Genomic_DNA"/>
</dbReference>
<gene>
    <name evidence="1" type="ORF">S01H4_18682</name>
</gene>
<dbReference type="AlphaFoldDB" id="X0YZC3"/>
<feature type="non-terminal residue" evidence="1">
    <location>
        <position position="295"/>
    </location>
</feature>
<evidence type="ECO:0000313" key="1">
    <source>
        <dbReference type="EMBL" id="GAG53583.1"/>
    </source>
</evidence>
<proteinExistence type="predicted"/>